<dbReference type="PANTHER" id="PTHR30069">
    <property type="entry name" value="TONB-DEPENDENT OUTER MEMBRANE RECEPTOR"/>
    <property type="match status" value="1"/>
</dbReference>
<comment type="subcellular location">
    <subcellularLocation>
        <location evidence="2">Cell outer membrane</location>
        <topology evidence="2">Multi-pass membrane protein</topology>
    </subcellularLocation>
</comment>
<dbReference type="Pfam" id="PF07715">
    <property type="entry name" value="Plug"/>
    <property type="match status" value="1"/>
</dbReference>
<dbReference type="EMBL" id="JAVXZY010000002">
    <property type="protein sequence ID" value="MDT8999085.1"/>
    <property type="molecule type" value="Genomic_DNA"/>
</dbReference>
<keyword evidence="2" id="KW-0472">Membrane</keyword>
<keyword evidence="2" id="KW-1134">Transmembrane beta strand</keyword>
<evidence type="ECO:0000256" key="1">
    <source>
        <dbReference type="ARBA" id="ARBA00023170"/>
    </source>
</evidence>
<organism evidence="7 8">
    <name type="scientific">Roseateles aquae</name>
    <dbReference type="NCBI Taxonomy" id="3077235"/>
    <lineage>
        <taxon>Bacteria</taxon>
        <taxon>Pseudomonadati</taxon>
        <taxon>Pseudomonadota</taxon>
        <taxon>Betaproteobacteria</taxon>
        <taxon>Burkholderiales</taxon>
        <taxon>Sphaerotilaceae</taxon>
        <taxon>Roseateles</taxon>
    </lineage>
</organism>
<feature type="region of interest" description="Disordered" evidence="3">
    <location>
        <begin position="269"/>
        <end position="289"/>
    </location>
</feature>
<dbReference type="Pfam" id="PF25183">
    <property type="entry name" value="OMP_b-brl_4"/>
    <property type="match status" value="1"/>
</dbReference>
<feature type="chain" id="PRO_5046707761" evidence="4">
    <location>
        <begin position="36"/>
        <end position="1009"/>
    </location>
</feature>
<evidence type="ECO:0000256" key="2">
    <source>
        <dbReference type="PROSITE-ProRule" id="PRU01360"/>
    </source>
</evidence>
<reference evidence="7" key="1">
    <citation type="submission" date="2023-09" db="EMBL/GenBank/DDBJ databases">
        <title>Paucibacter sp. APW11 Genome sequencing and assembly.</title>
        <authorList>
            <person name="Kim I."/>
        </authorList>
    </citation>
    <scope>NUCLEOTIDE SEQUENCE</scope>
    <source>
        <strain evidence="7">APW11</strain>
    </source>
</reference>
<accession>A0ABU3P933</accession>
<evidence type="ECO:0000256" key="4">
    <source>
        <dbReference type="SAM" id="SignalP"/>
    </source>
</evidence>
<feature type="domain" description="TonB-dependent receptor plug" evidence="5">
    <location>
        <begin position="141"/>
        <end position="235"/>
    </location>
</feature>
<dbReference type="RefSeq" id="WP_315649574.1">
    <property type="nucleotide sequence ID" value="NZ_JAVXZY010000002.1"/>
</dbReference>
<keyword evidence="1 7" id="KW-0675">Receptor</keyword>
<dbReference type="Proteomes" id="UP001246372">
    <property type="component" value="Unassembled WGS sequence"/>
</dbReference>
<dbReference type="InterPro" id="IPR057601">
    <property type="entry name" value="Oar-like_b-barrel"/>
</dbReference>
<keyword evidence="2" id="KW-0812">Transmembrane</keyword>
<comment type="caution">
    <text evidence="7">The sequence shown here is derived from an EMBL/GenBank/DDBJ whole genome shotgun (WGS) entry which is preliminary data.</text>
</comment>
<sequence length="1009" mass="108116">MTPFAPPPAATARLTPLARALTLAVLLGASLGAQAQSNATSTIYGAVPAGASIVLRNLATGAQRVVSPDANGKFQATSMAPGRYEVQLLRGGTVESRLEVEARVGSGVEANFANAENTLQTVTVSGRSSRIDVSNTNNGISLSAKELSKLPVANDVASVVLLAPGVNKYSHSQYGNAASFGGSGASENAFYINGFPVVNLLTQVGASELPFGAIADTQILSGGYGAEFGRSTGGVVNITTKSGSNKFEFGGKFSYTPNGLRSKAKQEYYPNTGVNPETDGKPVDNPGASRTDTKVYGLYAGGALIRNTLFAFAALERTRTERETLADANGKTFLPSGFSRSNTDVNRSLLKLDYHLSDAHHFELTKILDKTTTVSTSYGYHYDTQTRDEQPSGGGTPFVNCCDAGGAPGANNTLLKYTGYLSDDWTVTALYGDSSTKHSRTPPNYDPNLAQTSSSASTRVPGLVYNSPQLVTGSLPLADSGESQKVLRLDTEYQLGKHQLRAGIDYVKVKAVVGSSSAGGRTWTYKRQADPAKKAFGMTESPLQGGGFGSQGFYVSEDIAWSIATPSSTQSARYIQDRYQATKTLLLDIGLRDEQFTNNNSHGEPFISQPHQIAPRFGAAWDYHGDGSLKLFANAGRYHVPVPSNLSSNVASPFARYSNYYTYTGVDPATGAPTGLHAISGKVSANNAFGQERDPRTITAIDLKPLYQDELSLGFERAHSPSLNYGVSALYRTLRSTNDDSCDQRPIDAWGEANGVDTSHFGFACAIINPGEANSLWLDLKGDGKLTRVDISAEAWGNPKVKRTYTALTFFAEHPLRDGWYGKLSYTWSRSTGNMEGQVDSIGGGDVGLTVSTDHHELMLNSDGYLANDHTHQIKAYGFYQLRPDVSVGANLALSSGKPRNCLGFLPESIAKDLGYGASYFFCDGKPAPRGSEGRAPWIAQLDLNAAYSPSFAKGLTLRADIFNVLNRQTPTSYYEVHDSEEAAIDKNYGRIKTRTAPRSVRLTAEYLF</sequence>
<feature type="signal peptide" evidence="4">
    <location>
        <begin position="1"/>
        <end position="35"/>
    </location>
</feature>
<name>A0ABU3P933_9BURK</name>
<comment type="similarity">
    <text evidence="2">Belongs to the TonB-dependent receptor family.</text>
</comment>
<evidence type="ECO:0000313" key="7">
    <source>
        <dbReference type="EMBL" id="MDT8999085.1"/>
    </source>
</evidence>
<evidence type="ECO:0000259" key="5">
    <source>
        <dbReference type="Pfam" id="PF07715"/>
    </source>
</evidence>
<dbReference type="InterPro" id="IPR039426">
    <property type="entry name" value="TonB-dep_rcpt-like"/>
</dbReference>
<dbReference type="SUPFAM" id="SSF56935">
    <property type="entry name" value="Porins"/>
    <property type="match status" value="1"/>
</dbReference>
<dbReference type="Gene3D" id="2.170.130.10">
    <property type="entry name" value="TonB-dependent receptor, plug domain"/>
    <property type="match status" value="1"/>
</dbReference>
<proteinExistence type="inferred from homology"/>
<keyword evidence="8" id="KW-1185">Reference proteome</keyword>
<protein>
    <submittedName>
        <fullName evidence="7">TonB-dependent receptor</fullName>
    </submittedName>
</protein>
<dbReference type="InterPro" id="IPR012910">
    <property type="entry name" value="Plug_dom"/>
</dbReference>
<dbReference type="InterPro" id="IPR037066">
    <property type="entry name" value="Plug_dom_sf"/>
</dbReference>
<evidence type="ECO:0000313" key="8">
    <source>
        <dbReference type="Proteomes" id="UP001246372"/>
    </source>
</evidence>
<dbReference type="PANTHER" id="PTHR30069:SF46">
    <property type="entry name" value="OAR PROTEIN"/>
    <property type="match status" value="1"/>
</dbReference>
<keyword evidence="4" id="KW-0732">Signal</keyword>
<feature type="domain" description="TonB-dependent transporter Oar-like beta-barrel" evidence="6">
    <location>
        <begin position="340"/>
        <end position="598"/>
    </location>
</feature>
<keyword evidence="2" id="KW-0998">Cell outer membrane</keyword>
<feature type="region of interest" description="Disordered" evidence="3">
    <location>
        <begin position="434"/>
        <end position="453"/>
    </location>
</feature>
<dbReference type="PROSITE" id="PS52016">
    <property type="entry name" value="TONB_DEPENDENT_REC_3"/>
    <property type="match status" value="1"/>
</dbReference>
<keyword evidence="2" id="KW-0813">Transport</keyword>
<gene>
    <name evidence="7" type="ORF">RQP53_07380</name>
</gene>
<evidence type="ECO:0000256" key="3">
    <source>
        <dbReference type="SAM" id="MobiDB-lite"/>
    </source>
</evidence>
<evidence type="ECO:0000259" key="6">
    <source>
        <dbReference type="Pfam" id="PF25183"/>
    </source>
</evidence>